<reference evidence="6" key="1">
    <citation type="submission" date="2022-04" db="EMBL/GenBank/DDBJ databases">
        <authorList>
            <person name="Xu L."/>
            <person name="Lv Z."/>
        </authorList>
    </citation>
    <scope>NUCLEOTIDE SEQUENCE</scope>
    <source>
        <strain evidence="6">LV_2022a</strain>
    </source>
</reference>
<feature type="transmembrane region" description="Helical" evidence="5">
    <location>
        <begin position="342"/>
        <end position="361"/>
    </location>
</feature>
<evidence type="ECO:0000256" key="3">
    <source>
        <dbReference type="ARBA" id="ARBA00022989"/>
    </source>
</evidence>
<keyword evidence="2 5" id="KW-0812">Transmembrane</keyword>
<dbReference type="Proteomes" id="UP001292079">
    <property type="component" value="Unassembled WGS sequence"/>
</dbReference>
<evidence type="ECO:0000256" key="4">
    <source>
        <dbReference type="ARBA" id="ARBA00023136"/>
    </source>
</evidence>
<dbReference type="AlphaFoldDB" id="A0AAE2D2Z0"/>
<dbReference type="PANTHER" id="PTHR45902:SF1">
    <property type="entry name" value="LATROPHILIN RECEPTOR-LIKE PROTEIN A"/>
    <property type="match status" value="1"/>
</dbReference>
<keyword evidence="3 5" id="KW-1133">Transmembrane helix</keyword>
<feature type="transmembrane region" description="Helical" evidence="5">
    <location>
        <begin position="507"/>
        <end position="529"/>
    </location>
</feature>
<sequence length="673" mass="77496">MKDNLSINQFEEDHIKSLRNNTCNSLISTCHCDELCIKKLDCCIDYPLLNNSQVNDIITTKCIRKFHYISDELNILEEYQLINEQIYAIANCPLNTSNNLAQRCNRINNIEIMFYDNYNWHISSKEYITGIISNKILFNIKTSDIRTIAPVVSLRTNRIYANIDCAQCHGELKFRPGENFNDYIRKYLKFYTVKIRCHLINDKHRLCLLDTALPPSYSRYCPSPLRSNGTPLLMYGKHIKWHEFLAIPQKYLGFDIHNNKEDKSTIIKIIESLFDILQIIVSLFSAICLCTLLIIHSRTKSLHQKLSNQLVMGLAISILSLLIVYLTLPLIIEQMNINNRKLCIIMAFLIHYFFLCSFTWMSTFGISLMHTFGGIHTCLLCFSYIKLKMINSSNMINSLNHKFITNALQSMVVQSAKRSSSNSSKSIILSSLLAIMLPFCFVIPAIIINEKVYPNECIHEQYVDKLLNNDIDESVCTKTQWILSYLTPGFCPPENCTRPWFTINEAFFIWFLTPTTILLAFNCIILIIVSTHIWFLSRNELNTSSYLENEIDTNEFPKQSRKMLKICFNLSIILGLVWIFQILASLLPNIPLIGRIASLVSSAQGAALTFTTTNNLKSKTMTTCTWTSIFTLNNNSTNESNQHSRNWIKSKKLKMHSLEKLDSNLQSTKCEDC</sequence>
<keyword evidence="4 5" id="KW-0472">Membrane</keyword>
<evidence type="ECO:0000256" key="2">
    <source>
        <dbReference type="ARBA" id="ARBA00022692"/>
    </source>
</evidence>
<feature type="transmembrane region" description="Helical" evidence="5">
    <location>
        <begin position="310"/>
        <end position="330"/>
    </location>
</feature>
<feature type="transmembrane region" description="Helical" evidence="5">
    <location>
        <begin position="367"/>
        <end position="385"/>
    </location>
</feature>
<evidence type="ECO:0000313" key="7">
    <source>
        <dbReference type="Proteomes" id="UP001292079"/>
    </source>
</evidence>
<reference evidence="6" key="2">
    <citation type="journal article" date="2023" name="Infect Dis Poverty">
        <title>Chromosome-scale genome of the human blood fluke Schistosoma mekongi and its implications for public health.</title>
        <authorList>
            <person name="Zhou M."/>
            <person name="Xu L."/>
            <person name="Xu D."/>
            <person name="Chen W."/>
            <person name="Khan J."/>
            <person name="Hu Y."/>
            <person name="Huang H."/>
            <person name="Wei H."/>
            <person name="Zhang Y."/>
            <person name="Chusongsang P."/>
            <person name="Tanasarnprasert K."/>
            <person name="Hu X."/>
            <person name="Limpanont Y."/>
            <person name="Lv Z."/>
        </authorList>
    </citation>
    <scope>NUCLEOTIDE SEQUENCE</scope>
    <source>
        <strain evidence="6">LV_2022a</strain>
    </source>
</reference>
<evidence type="ECO:0000313" key="6">
    <source>
        <dbReference type="EMBL" id="KAK4469361.1"/>
    </source>
</evidence>
<dbReference type="EMBL" id="JALJAT010000005">
    <property type="protein sequence ID" value="KAK4469361.1"/>
    <property type="molecule type" value="Genomic_DNA"/>
</dbReference>
<organism evidence="6 7">
    <name type="scientific">Schistosoma mekongi</name>
    <name type="common">Parasitic worm</name>
    <dbReference type="NCBI Taxonomy" id="38744"/>
    <lineage>
        <taxon>Eukaryota</taxon>
        <taxon>Metazoa</taxon>
        <taxon>Spiralia</taxon>
        <taxon>Lophotrochozoa</taxon>
        <taxon>Platyhelminthes</taxon>
        <taxon>Trematoda</taxon>
        <taxon>Digenea</taxon>
        <taxon>Strigeidida</taxon>
        <taxon>Schistosomatoidea</taxon>
        <taxon>Schistosomatidae</taxon>
        <taxon>Schistosoma</taxon>
    </lineage>
</organism>
<evidence type="ECO:0008006" key="8">
    <source>
        <dbReference type="Google" id="ProtNLM"/>
    </source>
</evidence>
<feature type="transmembrane region" description="Helical" evidence="5">
    <location>
        <begin position="273"/>
        <end position="295"/>
    </location>
</feature>
<dbReference type="InterPro" id="IPR053231">
    <property type="entry name" value="GPCR_LN-TM7"/>
</dbReference>
<keyword evidence="7" id="KW-1185">Reference proteome</keyword>
<protein>
    <recommendedName>
        <fullName evidence="8">G-protein coupled receptors family 2 profile 2 domain-containing protein</fullName>
    </recommendedName>
</protein>
<evidence type="ECO:0000256" key="1">
    <source>
        <dbReference type="ARBA" id="ARBA00004141"/>
    </source>
</evidence>
<feature type="transmembrane region" description="Helical" evidence="5">
    <location>
        <begin position="566"/>
        <end position="586"/>
    </location>
</feature>
<dbReference type="Gene3D" id="1.20.1070.10">
    <property type="entry name" value="Rhodopsin 7-helix transmembrane proteins"/>
    <property type="match status" value="1"/>
</dbReference>
<name>A0AAE2D2Z0_SCHME</name>
<dbReference type="GO" id="GO:0016020">
    <property type="term" value="C:membrane"/>
    <property type="evidence" value="ECO:0007669"/>
    <property type="project" value="UniProtKB-SubCell"/>
</dbReference>
<dbReference type="InterPro" id="IPR000832">
    <property type="entry name" value="GPCR_2_secretin-like"/>
</dbReference>
<comment type="caution">
    <text evidence="6">The sequence shown here is derived from an EMBL/GenBank/DDBJ whole genome shotgun (WGS) entry which is preliminary data.</text>
</comment>
<dbReference type="GO" id="GO:0004930">
    <property type="term" value="F:G protein-coupled receptor activity"/>
    <property type="evidence" value="ECO:0007669"/>
    <property type="project" value="InterPro"/>
</dbReference>
<proteinExistence type="predicted"/>
<gene>
    <name evidence="6" type="ORF">MN116_006921</name>
</gene>
<evidence type="ECO:0000256" key="5">
    <source>
        <dbReference type="SAM" id="Phobius"/>
    </source>
</evidence>
<dbReference type="PANTHER" id="PTHR45902">
    <property type="entry name" value="LATROPHILIN RECEPTOR-LIKE PROTEIN A"/>
    <property type="match status" value="1"/>
</dbReference>
<dbReference type="Pfam" id="PF00002">
    <property type="entry name" value="7tm_2"/>
    <property type="match status" value="1"/>
</dbReference>
<accession>A0AAE2D2Z0</accession>
<comment type="subcellular location">
    <subcellularLocation>
        <location evidence="1">Membrane</location>
        <topology evidence="1">Multi-pass membrane protein</topology>
    </subcellularLocation>
</comment>
<feature type="transmembrane region" description="Helical" evidence="5">
    <location>
        <begin position="427"/>
        <end position="448"/>
    </location>
</feature>